<proteinExistence type="predicted"/>
<evidence type="ECO:0000313" key="2">
    <source>
        <dbReference type="Proteomes" id="UP000177232"/>
    </source>
</evidence>
<dbReference type="Proteomes" id="UP000177232">
    <property type="component" value="Unassembled WGS sequence"/>
</dbReference>
<evidence type="ECO:0000313" key="1">
    <source>
        <dbReference type="EMBL" id="OGG64175.1"/>
    </source>
</evidence>
<accession>A0A1F6DRU1</accession>
<comment type="caution">
    <text evidence="1">The sequence shown here is derived from an EMBL/GenBank/DDBJ whole genome shotgun (WGS) entry which is preliminary data.</text>
</comment>
<name>A0A1F6DRU1_9BACT</name>
<reference evidence="1 2" key="1">
    <citation type="journal article" date="2016" name="Nat. Commun.">
        <title>Thousands of microbial genomes shed light on interconnected biogeochemical processes in an aquifer system.</title>
        <authorList>
            <person name="Anantharaman K."/>
            <person name="Brown C.T."/>
            <person name="Hug L.A."/>
            <person name="Sharon I."/>
            <person name="Castelle C.J."/>
            <person name="Probst A.J."/>
            <person name="Thomas B.C."/>
            <person name="Singh A."/>
            <person name="Wilkins M.J."/>
            <person name="Karaoz U."/>
            <person name="Brodie E.L."/>
            <person name="Williams K.H."/>
            <person name="Hubbard S.S."/>
            <person name="Banfield J.F."/>
        </authorList>
    </citation>
    <scope>NUCLEOTIDE SEQUENCE [LARGE SCALE GENOMIC DNA]</scope>
</reference>
<sequence>MTFERFNHLWSQLLTRLQNESNILIWMPLCKRAREAEAARDRTAKEKLVKAELERKARADVALRRIRESLLKRAAANSCLALVECEIKRGNTWFAQTIIARAESLIAQAAAHGIEYTVRQHVACGDLDLAKTKVGLLKSQTKTSAPRECPVHLVHSKK</sequence>
<dbReference type="AlphaFoldDB" id="A0A1F6DRU1"/>
<dbReference type="EMBL" id="MFLJ01000031">
    <property type="protein sequence ID" value="OGG64175.1"/>
    <property type="molecule type" value="Genomic_DNA"/>
</dbReference>
<protein>
    <submittedName>
        <fullName evidence="1">Uncharacterized protein</fullName>
    </submittedName>
</protein>
<gene>
    <name evidence="1" type="ORF">A3C94_02325</name>
</gene>
<organism evidence="1 2">
    <name type="scientific">Candidatus Kaiserbacteria bacterium RIFCSPHIGHO2_02_FULL_55_17</name>
    <dbReference type="NCBI Taxonomy" id="1798496"/>
    <lineage>
        <taxon>Bacteria</taxon>
        <taxon>Candidatus Kaiseribacteriota</taxon>
    </lineage>
</organism>